<dbReference type="AlphaFoldDB" id="A0A6G6GPY1"/>
<evidence type="ECO:0000256" key="2">
    <source>
        <dbReference type="SAM" id="Phobius"/>
    </source>
</evidence>
<evidence type="ECO:0000256" key="1">
    <source>
        <dbReference type="ARBA" id="ARBA00006464"/>
    </source>
</evidence>
<gene>
    <name evidence="4" type="ORF">G5B37_13855</name>
</gene>
<feature type="domain" description="Bacterial sugar transferase" evidence="3">
    <location>
        <begin position="10"/>
        <end position="194"/>
    </location>
</feature>
<sequence length="196" mass="22203">MLTSKQKNSKRIFDVTLSILVLPFAIIPLLLLLSISTVVLRRNGLFVQKRIGQYGKPFKLYKIRSLKGANHADIVAIKNSETAYGAWLRSTKLDELPQLFNVLIGTMSWVGPRPDIPGYADLLEGEDRKILELKPGITGPATLKYKNEDQLLLLQKNPLQYNDTVIWPDKVAINKAYSEQWSLQKDISYISKSIFS</sequence>
<accession>A0A6G6GPY1</accession>
<dbReference type="Pfam" id="PF02397">
    <property type="entry name" value="Bac_transf"/>
    <property type="match status" value="1"/>
</dbReference>
<dbReference type="RefSeq" id="WP_164680619.1">
    <property type="nucleotide sequence ID" value="NZ_CP049057.1"/>
</dbReference>
<dbReference type="PANTHER" id="PTHR30576:SF20">
    <property type="entry name" value="QUINOVOSAMINEPHOSPHOTRANSFERAE-RELATED"/>
    <property type="match status" value="1"/>
</dbReference>
<keyword evidence="2" id="KW-1133">Transmembrane helix</keyword>
<keyword evidence="5" id="KW-1185">Reference proteome</keyword>
<feature type="transmembrane region" description="Helical" evidence="2">
    <location>
        <begin position="12"/>
        <end position="40"/>
    </location>
</feature>
<evidence type="ECO:0000259" key="3">
    <source>
        <dbReference type="Pfam" id="PF02397"/>
    </source>
</evidence>
<comment type="similarity">
    <text evidence="1">Belongs to the bacterial sugar transferase family.</text>
</comment>
<name>A0A6G6GPY1_9FLAO</name>
<organism evidence="4 5">
    <name type="scientific">Rasiella rasia</name>
    <dbReference type="NCBI Taxonomy" id="2744027"/>
    <lineage>
        <taxon>Bacteria</taxon>
        <taxon>Pseudomonadati</taxon>
        <taxon>Bacteroidota</taxon>
        <taxon>Flavobacteriia</taxon>
        <taxon>Flavobacteriales</taxon>
        <taxon>Flavobacteriaceae</taxon>
        <taxon>Rasiella</taxon>
    </lineage>
</organism>
<dbReference type="KEGG" id="mgel:G5B37_13855"/>
<dbReference type="GO" id="GO:0016780">
    <property type="term" value="F:phosphotransferase activity, for other substituted phosphate groups"/>
    <property type="evidence" value="ECO:0007669"/>
    <property type="project" value="TreeGrafter"/>
</dbReference>
<dbReference type="EMBL" id="CP049057">
    <property type="protein sequence ID" value="QIE60608.1"/>
    <property type="molecule type" value="Genomic_DNA"/>
</dbReference>
<evidence type="ECO:0000313" key="5">
    <source>
        <dbReference type="Proteomes" id="UP000505306"/>
    </source>
</evidence>
<keyword evidence="2" id="KW-0812">Transmembrane</keyword>
<dbReference type="Proteomes" id="UP000505306">
    <property type="component" value="Chromosome"/>
</dbReference>
<keyword evidence="2" id="KW-0472">Membrane</keyword>
<keyword evidence="4" id="KW-0808">Transferase</keyword>
<proteinExistence type="inferred from homology"/>
<dbReference type="InterPro" id="IPR003362">
    <property type="entry name" value="Bact_transf"/>
</dbReference>
<evidence type="ECO:0000313" key="4">
    <source>
        <dbReference type="EMBL" id="QIE60608.1"/>
    </source>
</evidence>
<protein>
    <submittedName>
        <fullName evidence="4">Sugar transferase</fullName>
    </submittedName>
</protein>
<dbReference type="PANTHER" id="PTHR30576">
    <property type="entry name" value="COLANIC BIOSYNTHESIS UDP-GLUCOSE LIPID CARRIER TRANSFERASE"/>
    <property type="match status" value="1"/>
</dbReference>
<reference evidence="4 5" key="1">
    <citation type="submission" date="2020-02" db="EMBL/GenBank/DDBJ databases">
        <title>Complete genome sequence of Flavobacteriaceae bacterium.</title>
        <authorList>
            <person name="Kim S.-J."/>
            <person name="Kim Y.-S."/>
            <person name="Kim K.-H."/>
        </authorList>
    </citation>
    <scope>NUCLEOTIDE SEQUENCE [LARGE SCALE GENOMIC DNA]</scope>
    <source>
        <strain evidence="4 5">RR4-40</strain>
    </source>
</reference>